<accession>A0A918WQS4</accession>
<dbReference type="PANTHER" id="PTHR32305">
    <property type="match status" value="1"/>
</dbReference>
<evidence type="ECO:0000313" key="5">
    <source>
        <dbReference type="Proteomes" id="UP000638981"/>
    </source>
</evidence>
<comment type="subcellular location">
    <subcellularLocation>
        <location evidence="1">Secreted</location>
    </subcellularLocation>
</comment>
<dbReference type="GO" id="GO:0005737">
    <property type="term" value="C:cytoplasm"/>
    <property type="evidence" value="ECO:0007669"/>
    <property type="project" value="InterPro"/>
</dbReference>
<evidence type="ECO:0000256" key="1">
    <source>
        <dbReference type="ARBA" id="ARBA00004613"/>
    </source>
</evidence>
<evidence type="ECO:0000256" key="3">
    <source>
        <dbReference type="ARBA" id="ARBA00023026"/>
    </source>
</evidence>
<organism evidence="4 5">
    <name type="scientific">Neogemmobacter tilapiae</name>
    <dbReference type="NCBI Taxonomy" id="875041"/>
    <lineage>
        <taxon>Bacteria</taxon>
        <taxon>Pseudomonadati</taxon>
        <taxon>Pseudomonadota</taxon>
        <taxon>Alphaproteobacteria</taxon>
        <taxon>Rhodobacterales</taxon>
        <taxon>Paracoccaceae</taxon>
        <taxon>Neogemmobacter</taxon>
    </lineage>
</organism>
<dbReference type="PANTHER" id="PTHR32305:SF15">
    <property type="entry name" value="PROTEIN RHSA-RELATED"/>
    <property type="match status" value="1"/>
</dbReference>
<dbReference type="NCBIfam" id="TIGR03696">
    <property type="entry name" value="Rhs_assc_core"/>
    <property type="match status" value="1"/>
</dbReference>
<keyword evidence="3" id="KW-0843">Virulence</keyword>
<dbReference type="InterPro" id="IPR031325">
    <property type="entry name" value="RHS_repeat"/>
</dbReference>
<proteinExistence type="predicted"/>
<dbReference type="GO" id="GO:0005576">
    <property type="term" value="C:extracellular region"/>
    <property type="evidence" value="ECO:0007669"/>
    <property type="project" value="UniProtKB-SubCell"/>
</dbReference>
<sequence>MSKPNKPEYPEPDIHGAGGEFTQFIPIEVPKYRGIEPKLGLAYNSSNKSRANADAILGVGWSLTGVSKIDKVSLGGGVPFWDPGQDLYRLDGQELMACSANWSEDYPLAYKTDLPSASCSAGGHFSTQVESFRKIEYVPSVNAFRVTDPDGTVSVYRPVSYFTDADEAATADTSDIRLARRSKWLLAEVRDLSGNKVTYDYAIASSAGYAERIGSITYDNGYKISFLYTVDPQAERIPNYATGTKQFARQSRQLSTITVTDGSSKIRAYRLTYDRAEYTLARRLARVIPYGGNYVVEDNLVTGGDSLPSYSFEYTDDGYDVTRRNYPDLLVHGDYRVVDYNYNGVEEVAVLKSQFGQKSTATGEFLSSTDVAGVTFWFNAYDRSEPLKRGRALKGKCEVGSAGGMAIDFRSCDGEPLVDFLGNRRGLSPHTSLIVHTIKDSYVSDNGNQLAKSAIFVAIEEENSILKADRYRETSVYTLPTSSPRVDKGLRANLDLDPDTEFFGLMPGDYAITSVVDGKFQDESWSGTEPSGTQMDVDGNGVDDFVGGAPFRDLLGRWSLGAPVIRRTRPSDGFYNGAWKHRGAADSIAATTFNRADFFTEKSKFIGIWDMNGDGTQDFVFYEGNYNGADSVYIQHGSGVGFTAPQRMPVRNVANEPYTWVHLDADSTQATDFEITDLNNDGLPDLLVKFLTETPQSNMTCTDSTPPITYVAVPCVQVQPQTVRDADVFLNTGLTFRKVNLRVDGNPLARVLGTGDFDGNGVKDLLLHSNGWGNDHGPASVYFGTSPVANLMTKVNLPTGGAIAVAYRGSPYDSDRTASEKSEIPGVRQIVDRITKTDGLGGSATWIYDYAGANYDFVRRKSLGYANVIIRMPEGDHGDPRPRIELTYDNGHIGEARKLRERKVVIGADTVYEHTSYDYERVWTTGDKGPFRTVLKEVRSRTLFGDVRVMSVKEFQWNRYGQQTMMVDRGFVAGVGSNLTPVGEVTAHVFKYKANAEDLDKYIVNRVAFEHFQIVPNKSALIENIVTDNRANWLWAKDYIYDGGAENLTRGLLTEVKEWFRAADDTGNGSWRITAKFGYDDFGNKRWEEDAKGARTQYEYGQKDFFLTKVTNALGHVTRTLWDTACQKPDTVTAPDKVRSITSYDLHCREIRSALKPPKPDEPAADLPAIRMTTTEYLSFGTVADQRIVTKSTATNGSVLVSRTKLDGFGRSYRQDSGYATSFADSNPMIESSVHTAYDVLGRVKWTSIPLPGDVERGNIGTARRTGFTYDILGRNILTTNPDGSTVATYYIRKPLVAGEYYYPTIATSNEDCARNTTGVPCLATAVSLDANGQVIVRRSLAPAGNEALSSTTPVRASTFYRYDAAGRLIGVTDPEGAVWEYRYNTVGDRTYSSDPGLGVWTLRYDVNHNLEQQEDAKDQAIEFEYDVLNRVLSKTVTGTTGAAITTTFTYDGNGVPPPPDSVSAQYQLGRLSTQSLPGHSIAFGYDASGNIAKTIHTVDDQRFVFETAYSASGLPTEIKAPYLPGATRQVMATFSYDSMDRLASARGGPTDALLIDSVYYDLRGLPLSTNFSNGLFESITYDQQRGWIDSIELGDGTGAMDLSVSRYSRAASGRIASVETERVEGNYIYTYDVMGRLVNAANGAMPQAFTYDRAGRMTSNSLVGTYVYGPSAPFHAPQAITGRPLGAADQSLTYDPNGNMLAGFGGKAMTYDAENRPLSVTLGGKKTCYIYGADGGRLKKIEAETTTLDCANPVATGGEITLYVGSLEIRGYGTAAEVRLAYPLGNIRLTNGVPGWLHTDALGSVRAVSDATGVVESSIYKPYGEQSEWGDAGPDESKGWIGERYDADAGLQYLNARYYDPQLGLFLQPDWFEVTEAGTNRFAYAYDDPVNLSDPEGNCPFCIVVAAITLFGSSIDPANAPGPGDATLPSNGDRNMLIAAGTLGAARLAPAAVSAITMAETVTETEEGLALTGVQANAAVGAEAEREVIDSLENQGLIVQPRVTLTNGDMRCVADCVISGTPGQTVQVPDGYTVESLSGKPLLGSDGGSASTITLNSNGQAVIEVKTGNAVLTSNQAAVYPSVTAGDAVGVGVNAARADVSGNFGSTSVYVLRKD</sequence>
<gene>
    <name evidence="4" type="ORF">GCM10007315_32560</name>
</gene>
<keyword evidence="5" id="KW-1185">Reference proteome</keyword>
<evidence type="ECO:0000256" key="2">
    <source>
        <dbReference type="ARBA" id="ARBA00022525"/>
    </source>
</evidence>
<reference evidence="4" key="2">
    <citation type="submission" date="2020-09" db="EMBL/GenBank/DDBJ databases">
        <authorList>
            <person name="Sun Q."/>
            <person name="Kim S."/>
        </authorList>
    </citation>
    <scope>NUCLEOTIDE SEQUENCE</scope>
    <source>
        <strain evidence="4">KCTC 23310</strain>
    </source>
</reference>
<dbReference type="NCBIfam" id="TIGR01643">
    <property type="entry name" value="YD_repeat_2x"/>
    <property type="match status" value="1"/>
</dbReference>
<dbReference type="Proteomes" id="UP000638981">
    <property type="component" value="Unassembled WGS sequence"/>
</dbReference>
<name>A0A918WQS4_9RHOB</name>
<dbReference type="Pfam" id="PF03534">
    <property type="entry name" value="SpvB"/>
    <property type="match status" value="1"/>
</dbReference>
<evidence type="ECO:0008006" key="6">
    <source>
        <dbReference type="Google" id="ProtNLM"/>
    </source>
</evidence>
<dbReference type="Pfam" id="PF05593">
    <property type="entry name" value="RHS_repeat"/>
    <property type="match status" value="1"/>
</dbReference>
<dbReference type="InterPro" id="IPR028994">
    <property type="entry name" value="Integrin_alpha_N"/>
</dbReference>
<dbReference type="InterPro" id="IPR006530">
    <property type="entry name" value="YD"/>
</dbReference>
<dbReference type="SUPFAM" id="SSF69318">
    <property type="entry name" value="Integrin alpha N-terminal domain"/>
    <property type="match status" value="1"/>
</dbReference>
<reference evidence="4" key="1">
    <citation type="journal article" date="2014" name="Int. J. Syst. Evol. Microbiol.">
        <title>Complete genome sequence of Corynebacterium casei LMG S-19264T (=DSM 44701T), isolated from a smear-ripened cheese.</title>
        <authorList>
            <consortium name="US DOE Joint Genome Institute (JGI-PGF)"/>
            <person name="Walter F."/>
            <person name="Albersmeier A."/>
            <person name="Kalinowski J."/>
            <person name="Ruckert C."/>
        </authorList>
    </citation>
    <scope>NUCLEOTIDE SEQUENCE</scope>
    <source>
        <strain evidence="4">KCTC 23310</strain>
    </source>
</reference>
<dbReference type="Gene3D" id="2.180.10.10">
    <property type="entry name" value="RHS repeat-associated core"/>
    <property type="match status" value="2"/>
</dbReference>
<dbReference type="InterPro" id="IPR050708">
    <property type="entry name" value="T6SS_VgrG/RHS"/>
</dbReference>
<evidence type="ECO:0000313" key="4">
    <source>
        <dbReference type="EMBL" id="GHC65440.1"/>
    </source>
</evidence>
<keyword evidence="2" id="KW-0964">Secreted</keyword>
<comment type="caution">
    <text evidence="4">The sequence shown here is derived from an EMBL/GenBank/DDBJ whole genome shotgun (WGS) entry which is preliminary data.</text>
</comment>
<dbReference type="EMBL" id="BMYJ01000012">
    <property type="protein sequence ID" value="GHC65440.1"/>
    <property type="molecule type" value="Genomic_DNA"/>
</dbReference>
<dbReference type="InterPro" id="IPR003284">
    <property type="entry name" value="Sal_SpvB"/>
</dbReference>
<dbReference type="InterPro" id="IPR022385">
    <property type="entry name" value="Rhs_assc_core"/>
</dbReference>
<dbReference type="Gene3D" id="2.130.10.130">
    <property type="entry name" value="Integrin alpha, N-terminal"/>
    <property type="match status" value="1"/>
</dbReference>
<protein>
    <recommendedName>
        <fullName evidence="6">Insecticide toxin TcdB middle/N-terminal domain-containing protein</fullName>
    </recommendedName>
</protein>